<evidence type="ECO:0000256" key="1">
    <source>
        <dbReference type="SAM" id="MobiDB-lite"/>
    </source>
</evidence>
<reference evidence="2 3" key="1">
    <citation type="submission" date="2024-01" db="EMBL/GenBank/DDBJ databases">
        <authorList>
            <consortium name="Genoscope - CEA"/>
            <person name="William W."/>
        </authorList>
    </citation>
    <scope>NUCLEOTIDE SEQUENCE [LARGE SCALE GENOMIC DNA]</scope>
    <source>
        <strain evidence="2 3">29B2s-10</strain>
    </source>
</reference>
<accession>A0ABP0EGE4</accession>
<feature type="compositionally biased region" description="Low complexity" evidence="1">
    <location>
        <begin position="205"/>
        <end position="219"/>
    </location>
</feature>
<feature type="compositionally biased region" description="Polar residues" evidence="1">
    <location>
        <begin position="352"/>
        <end position="366"/>
    </location>
</feature>
<name>A0ABP0EGE4_9ASCO</name>
<evidence type="ECO:0000313" key="3">
    <source>
        <dbReference type="Proteomes" id="UP001497600"/>
    </source>
</evidence>
<feature type="compositionally biased region" description="Polar residues" evidence="1">
    <location>
        <begin position="183"/>
        <end position="195"/>
    </location>
</feature>
<feature type="compositionally biased region" description="Low complexity" evidence="1">
    <location>
        <begin position="336"/>
        <end position="347"/>
    </location>
</feature>
<feature type="compositionally biased region" description="Polar residues" evidence="1">
    <location>
        <begin position="80"/>
        <end position="94"/>
    </location>
</feature>
<dbReference type="Pfam" id="PF10846">
    <property type="entry name" value="DUF2722"/>
    <property type="match status" value="1"/>
</dbReference>
<evidence type="ECO:0000313" key="2">
    <source>
        <dbReference type="EMBL" id="CAK7912585.1"/>
    </source>
</evidence>
<dbReference type="InterPro" id="IPR021216">
    <property type="entry name" value="DUF2722"/>
</dbReference>
<feature type="region of interest" description="Disordered" evidence="1">
    <location>
        <begin position="1"/>
        <end position="102"/>
    </location>
</feature>
<dbReference type="Proteomes" id="UP001497600">
    <property type="component" value="Chromosome F"/>
</dbReference>
<feature type="region of interest" description="Disordered" evidence="1">
    <location>
        <begin position="333"/>
        <end position="470"/>
    </location>
</feature>
<sequence>MSSSSMSVHSLIDKFSQQEQSRQHPRPDESSGYPGGQSGGIGSSSGSGRGGSTGDAPSVGSGSSRPTGPASGSFVPPPLSYQQPPQFKLTSPQISPQPPQLNSGLLALLGPDVQSFPYSEQAYMETIKLRAEQERAKQDYYKLEIANKNLAILQMAIQAQIPVHLIPSMCVGSSDLQVPQIPPQSSTNVGSTASPTPIPKHAPETTTTTTRTTSTSSRPVPGPVPVPIPEKSGHSRTPSRELNRPDALSASPVPPMSYRFGGGPVTASSPKKVNRPLSPAKIGAVAVANLATPTTPYRTRRGHQRYYSMPTESYIRSPGRSIDLNRIPESGAKYRQQMQQLSSGMLQPPRNQPSNLSSPQGATSQIYVKPAPAQPLHAQTKQAQPPSQESMTSLQHVISFHHWKPEDGGSGSGHQPPSTTHKRHKSHSENMSIDMKQEKIDEDVSMDTSMVTEKEEREIRYPNILSPERN</sequence>
<feature type="compositionally biased region" description="Polar residues" evidence="1">
    <location>
        <begin position="377"/>
        <end position="396"/>
    </location>
</feature>
<keyword evidence="3" id="KW-1185">Reference proteome</keyword>
<gene>
    <name evidence="2" type="ORF">CAAN4_F07734</name>
</gene>
<dbReference type="EMBL" id="OZ004258">
    <property type="protein sequence ID" value="CAK7912585.1"/>
    <property type="molecule type" value="Genomic_DNA"/>
</dbReference>
<proteinExistence type="predicted"/>
<protein>
    <submittedName>
        <fullName evidence="2">Uncharacterized protein</fullName>
    </submittedName>
</protein>
<feature type="region of interest" description="Disordered" evidence="1">
    <location>
        <begin position="177"/>
        <end position="255"/>
    </location>
</feature>
<organism evidence="2 3">
    <name type="scientific">[Candida] anglica</name>
    <dbReference type="NCBI Taxonomy" id="148631"/>
    <lineage>
        <taxon>Eukaryota</taxon>
        <taxon>Fungi</taxon>
        <taxon>Dikarya</taxon>
        <taxon>Ascomycota</taxon>
        <taxon>Saccharomycotina</taxon>
        <taxon>Pichiomycetes</taxon>
        <taxon>Debaryomycetaceae</taxon>
        <taxon>Kurtzmaniella</taxon>
    </lineage>
</organism>
<feature type="compositionally biased region" description="Gly residues" evidence="1">
    <location>
        <begin position="33"/>
        <end position="53"/>
    </location>
</feature>